<dbReference type="PANTHER" id="PTHR33365">
    <property type="entry name" value="YALI0B05434P"/>
    <property type="match status" value="1"/>
</dbReference>
<name>A0A162J7Z0_METRR</name>
<dbReference type="GO" id="GO:0043386">
    <property type="term" value="P:mycotoxin biosynthetic process"/>
    <property type="evidence" value="ECO:0007669"/>
    <property type="project" value="InterPro"/>
</dbReference>
<gene>
    <name evidence="3" type="ORF">NOR_05786</name>
</gene>
<feature type="transmembrane region" description="Helical" evidence="2">
    <location>
        <begin position="48"/>
        <end position="70"/>
    </location>
</feature>
<protein>
    <recommendedName>
        <fullName evidence="5">Tat pathway signal sequence</fullName>
    </recommendedName>
</protein>
<evidence type="ECO:0000256" key="2">
    <source>
        <dbReference type="SAM" id="Phobius"/>
    </source>
</evidence>
<sequence length="282" mass="32829">MNSLFRAWREYVRGRRRKESYDDDDANNTLLDQRLRNPDKPTFSWTQIAPWILFHGAIAATYIVLIPYILPVSYTLRRQSCVTKFNYYSPINEAIQEDYSYVRFNGSLWYDSPYKGPPTPKVEQAWQDLMAYGTISVTADDITRIGHNLTAVQFPEAAGGGYLAVAMGTHQIHCLHFVWQDHHIASFPEAKANKEGASEMYERHYEHCIDYIRQTLMCNFDPGIIPYYWVRKHSQPTPDGNTRHKCVNWHALQDWLRHRAVKIPDGFEWHQPPDAVPLADNP</sequence>
<keyword evidence="2" id="KW-0812">Transmembrane</keyword>
<dbReference type="Pfam" id="PF11807">
    <property type="entry name" value="UstYa"/>
    <property type="match status" value="1"/>
</dbReference>
<comment type="similarity">
    <text evidence="1">Belongs to the ustYa family.</text>
</comment>
<keyword evidence="2" id="KW-0472">Membrane</keyword>
<evidence type="ECO:0008006" key="5">
    <source>
        <dbReference type="Google" id="ProtNLM"/>
    </source>
</evidence>
<keyword evidence="2" id="KW-1133">Transmembrane helix</keyword>
<dbReference type="InterPro" id="IPR021765">
    <property type="entry name" value="UstYa-like"/>
</dbReference>
<organism evidence="3 4">
    <name type="scientific">Metarhizium rileyi (strain RCEF 4871)</name>
    <name type="common">Nomuraea rileyi</name>
    <dbReference type="NCBI Taxonomy" id="1649241"/>
    <lineage>
        <taxon>Eukaryota</taxon>
        <taxon>Fungi</taxon>
        <taxon>Dikarya</taxon>
        <taxon>Ascomycota</taxon>
        <taxon>Pezizomycotina</taxon>
        <taxon>Sordariomycetes</taxon>
        <taxon>Hypocreomycetidae</taxon>
        <taxon>Hypocreales</taxon>
        <taxon>Clavicipitaceae</taxon>
        <taxon>Metarhizium</taxon>
    </lineage>
</organism>
<proteinExistence type="inferred from homology"/>
<dbReference type="OrthoDB" id="3687641at2759"/>
<reference evidence="3 4" key="1">
    <citation type="journal article" date="2016" name="Genome Biol. Evol.">
        <title>Divergent and convergent evolution of fungal pathogenicity.</title>
        <authorList>
            <person name="Shang Y."/>
            <person name="Xiao G."/>
            <person name="Zheng P."/>
            <person name="Cen K."/>
            <person name="Zhan S."/>
            <person name="Wang C."/>
        </authorList>
    </citation>
    <scope>NUCLEOTIDE SEQUENCE [LARGE SCALE GENOMIC DNA]</scope>
    <source>
        <strain evidence="3 4">RCEF 4871</strain>
    </source>
</reference>
<dbReference type="OMA" id="HYEHCID"/>
<dbReference type="Proteomes" id="UP000243498">
    <property type="component" value="Unassembled WGS sequence"/>
</dbReference>
<evidence type="ECO:0000313" key="3">
    <source>
        <dbReference type="EMBL" id="OAA40698.1"/>
    </source>
</evidence>
<dbReference type="AlphaFoldDB" id="A0A162J7Z0"/>
<dbReference type="STRING" id="1081105.A0A162J7Z0"/>
<dbReference type="PANTHER" id="PTHR33365:SF12">
    <property type="entry name" value="TAT PATHWAY SIGNAL SEQUENCE"/>
    <property type="match status" value="1"/>
</dbReference>
<evidence type="ECO:0000313" key="4">
    <source>
        <dbReference type="Proteomes" id="UP000243498"/>
    </source>
</evidence>
<keyword evidence="4" id="KW-1185">Reference proteome</keyword>
<dbReference type="EMBL" id="AZHC01000018">
    <property type="protein sequence ID" value="OAA40698.1"/>
    <property type="molecule type" value="Genomic_DNA"/>
</dbReference>
<evidence type="ECO:0000256" key="1">
    <source>
        <dbReference type="ARBA" id="ARBA00035112"/>
    </source>
</evidence>
<accession>A0A162J7Z0</accession>
<comment type="caution">
    <text evidence="3">The sequence shown here is derived from an EMBL/GenBank/DDBJ whole genome shotgun (WGS) entry which is preliminary data.</text>
</comment>